<evidence type="ECO:0000313" key="3">
    <source>
        <dbReference type="Proteomes" id="UP000053820"/>
    </source>
</evidence>
<feature type="region of interest" description="Disordered" evidence="1">
    <location>
        <begin position="24"/>
        <end position="72"/>
    </location>
</feature>
<gene>
    <name evidence="2" type="ORF">HYDPIDRAFT_32773</name>
</gene>
<feature type="compositionally biased region" description="Polar residues" evidence="1">
    <location>
        <begin position="24"/>
        <end position="33"/>
    </location>
</feature>
<sequence length="379" mass="41748">MSNTLRRDRQPLDVQGFSGAATWTSAGYDTLQAQPMKDSHGLREGEEASPKMKGSRAEREKRQRGSPEEGPFKATASAKDLLHFLDHSTTCSAPSPVWPTSASIAISLIEILPPVTSAPALQDEFILMQHVVDAYHNPEVLDVRRQINVMAMIREWAIQEIKMLNIVSPIHALLRTRWERRSGAPATTGPALIVTASIEGFDVLRLLDAESYGKVIRKDRVAPGHEKIVRTIGNKQTLPLQASWVGIPGMQAICQAQVPPNPTKNPLQFTDPSLDIDQKLVVEVLSQPPPSCPFSKISAFMRSVRRRKSSRRGTPDPLSLPSASLATSSPSTQVATPPPSPGPSIGSSRSRKFRNWITRLWRPSPTVHQLKGDERKPIE</sequence>
<accession>A0A0C9V3I9</accession>
<keyword evidence="3" id="KW-1185">Reference proteome</keyword>
<dbReference type="AlphaFoldDB" id="A0A0C9V3I9"/>
<evidence type="ECO:0000256" key="1">
    <source>
        <dbReference type="SAM" id="MobiDB-lite"/>
    </source>
</evidence>
<dbReference type="EMBL" id="KN839879">
    <property type="protein sequence ID" value="KIJ59899.1"/>
    <property type="molecule type" value="Genomic_DNA"/>
</dbReference>
<protein>
    <submittedName>
        <fullName evidence="2">Uncharacterized protein</fullName>
    </submittedName>
</protein>
<dbReference type="Proteomes" id="UP000053820">
    <property type="component" value="Unassembled WGS sequence"/>
</dbReference>
<evidence type="ECO:0000313" key="2">
    <source>
        <dbReference type="EMBL" id="KIJ59899.1"/>
    </source>
</evidence>
<feature type="compositionally biased region" description="Basic and acidic residues" evidence="1">
    <location>
        <begin position="37"/>
        <end position="71"/>
    </location>
</feature>
<dbReference type="HOGENOM" id="CLU_729698_0_0_1"/>
<organism evidence="2 3">
    <name type="scientific">Hydnomerulius pinastri MD-312</name>
    <dbReference type="NCBI Taxonomy" id="994086"/>
    <lineage>
        <taxon>Eukaryota</taxon>
        <taxon>Fungi</taxon>
        <taxon>Dikarya</taxon>
        <taxon>Basidiomycota</taxon>
        <taxon>Agaricomycotina</taxon>
        <taxon>Agaricomycetes</taxon>
        <taxon>Agaricomycetidae</taxon>
        <taxon>Boletales</taxon>
        <taxon>Boletales incertae sedis</taxon>
        <taxon>Leucogyrophana</taxon>
    </lineage>
</organism>
<feature type="region of interest" description="Disordered" evidence="1">
    <location>
        <begin position="305"/>
        <end position="350"/>
    </location>
</feature>
<proteinExistence type="predicted"/>
<name>A0A0C9V3I9_9AGAM</name>
<reference evidence="2 3" key="1">
    <citation type="submission" date="2014-04" db="EMBL/GenBank/DDBJ databases">
        <title>Evolutionary Origins and Diversification of the Mycorrhizal Mutualists.</title>
        <authorList>
            <consortium name="DOE Joint Genome Institute"/>
            <consortium name="Mycorrhizal Genomics Consortium"/>
            <person name="Kohler A."/>
            <person name="Kuo A."/>
            <person name="Nagy L.G."/>
            <person name="Floudas D."/>
            <person name="Copeland A."/>
            <person name="Barry K.W."/>
            <person name="Cichocki N."/>
            <person name="Veneault-Fourrey C."/>
            <person name="LaButti K."/>
            <person name="Lindquist E.A."/>
            <person name="Lipzen A."/>
            <person name="Lundell T."/>
            <person name="Morin E."/>
            <person name="Murat C."/>
            <person name="Riley R."/>
            <person name="Ohm R."/>
            <person name="Sun H."/>
            <person name="Tunlid A."/>
            <person name="Henrissat B."/>
            <person name="Grigoriev I.V."/>
            <person name="Hibbett D.S."/>
            <person name="Martin F."/>
        </authorList>
    </citation>
    <scope>NUCLEOTIDE SEQUENCE [LARGE SCALE GENOMIC DNA]</scope>
    <source>
        <strain evidence="2 3">MD-312</strain>
    </source>
</reference>
<feature type="compositionally biased region" description="Low complexity" evidence="1">
    <location>
        <begin position="317"/>
        <end position="332"/>
    </location>
</feature>